<sequence length="121" mass="13411">MLQLRPTSCRNKLSSPPKKLQGLEFLANIDGHGECVQARTTKDFVGLIPSLLLELGSFGQQFHLTSKVPLASSRFATAGACSSNVRAMTPLSYRFNVYGAKRFPIYLSILFVVNGHKYNQF</sequence>
<dbReference type="AlphaFoldDB" id="A0A0A0LVW4"/>
<gene>
    <name evidence="1" type="ORF">Csa_1G560820</name>
</gene>
<reference evidence="1 2" key="3">
    <citation type="journal article" date="2010" name="BMC Genomics">
        <title>Transcriptome sequencing and comparative analysis of cucumber flowers with different sex types.</title>
        <authorList>
            <person name="Guo S."/>
            <person name="Zheng Y."/>
            <person name="Joung J.G."/>
            <person name="Liu S."/>
            <person name="Zhang Z."/>
            <person name="Crasta O.R."/>
            <person name="Sobral B.W."/>
            <person name="Xu Y."/>
            <person name="Huang S."/>
            <person name="Fei Z."/>
        </authorList>
    </citation>
    <scope>NUCLEOTIDE SEQUENCE [LARGE SCALE GENOMIC DNA]</scope>
    <source>
        <strain evidence="2">cv. 9930</strain>
    </source>
</reference>
<reference evidence="1 2" key="2">
    <citation type="journal article" date="2009" name="PLoS ONE">
        <title>An integrated genetic and cytogenetic map of the cucumber genome.</title>
        <authorList>
            <person name="Ren Y."/>
            <person name="Zhang Z."/>
            <person name="Liu J."/>
            <person name="Staub J.E."/>
            <person name="Han Y."/>
            <person name="Cheng Z."/>
            <person name="Li X."/>
            <person name="Lu J."/>
            <person name="Miao H."/>
            <person name="Kang H."/>
            <person name="Xie B."/>
            <person name="Gu X."/>
            <person name="Wang X."/>
            <person name="Du Y."/>
            <person name="Jin W."/>
            <person name="Huang S."/>
        </authorList>
    </citation>
    <scope>NUCLEOTIDE SEQUENCE [LARGE SCALE GENOMIC DNA]</scope>
    <source>
        <strain evidence="2">cv. 9930</strain>
    </source>
</reference>
<dbReference type="EMBL" id="CM002922">
    <property type="protein sequence ID" value="KGN66000.1"/>
    <property type="molecule type" value="Genomic_DNA"/>
</dbReference>
<accession>A0A0A0LVW4</accession>
<dbReference type="Proteomes" id="UP000029981">
    <property type="component" value="Chromosome 1"/>
</dbReference>
<name>A0A0A0LVW4_CUCSA</name>
<keyword evidence="2" id="KW-1185">Reference proteome</keyword>
<dbReference type="Gramene" id="KGN66000">
    <property type="protein sequence ID" value="KGN66000"/>
    <property type="gene ID" value="Csa_1G560820"/>
</dbReference>
<proteinExistence type="predicted"/>
<organism evidence="1 2">
    <name type="scientific">Cucumis sativus</name>
    <name type="common">Cucumber</name>
    <dbReference type="NCBI Taxonomy" id="3659"/>
    <lineage>
        <taxon>Eukaryota</taxon>
        <taxon>Viridiplantae</taxon>
        <taxon>Streptophyta</taxon>
        <taxon>Embryophyta</taxon>
        <taxon>Tracheophyta</taxon>
        <taxon>Spermatophyta</taxon>
        <taxon>Magnoliopsida</taxon>
        <taxon>eudicotyledons</taxon>
        <taxon>Gunneridae</taxon>
        <taxon>Pentapetalae</taxon>
        <taxon>rosids</taxon>
        <taxon>fabids</taxon>
        <taxon>Cucurbitales</taxon>
        <taxon>Cucurbitaceae</taxon>
        <taxon>Benincaseae</taxon>
        <taxon>Cucumis</taxon>
    </lineage>
</organism>
<evidence type="ECO:0000313" key="1">
    <source>
        <dbReference type="EMBL" id="KGN66000.1"/>
    </source>
</evidence>
<evidence type="ECO:0000313" key="2">
    <source>
        <dbReference type="Proteomes" id="UP000029981"/>
    </source>
</evidence>
<reference evidence="1 2" key="4">
    <citation type="journal article" date="2011" name="BMC Genomics">
        <title>RNA-Seq improves annotation of protein-coding genes in the cucumber genome.</title>
        <authorList>
            <person name="Li Z."/>
            <person name="Zhang Z."/>
            <person name="Yan P."/>
            <person name="Huang S."/>
            <person name="Fei Z."/>
            <person name="Lin K."/>
        </authorList>
    </citation>
    <scope>NUCLEOTIDE SEQUENCE [LARGE SCALE GENOMIC DNA]</scope>
    <source>
        <strain evidence="2">cv. 9930</strain>
    </source>
</reference>
<protein>
    <submittedName>
        <fullName evidence="1">Uncharacterized protein</fullName>
    </submittedName>
</protein>
<reference evidence="1 2" key="1">
    <citation type="journal article" date="2009" name="Nat. Genet.">
        <title>The genome of the cucumber, Cucumis sativus L.</title>
        <authorList>
            <person name="Huang S."/>
            <person name="Li R."/>
            <person name="Zhang Z."/>
            <person name="Li L."/>
            <person name="Gu X."/>
            <person name="Fan W."/>
            <person name="Lucas W.J."/>
            <person name="Wang X."/>
            <person name="Xie B."/>
            <person name="Ni P."/>
            <person name="Ren Y."/>
            <person name="Zhu H."/>
            <person name="Li J."/>
            <person name="Lin K."/>
            <person name="Jin W."/>
            <person name="Fei Z."/>
            <person name="Li G."/>
            <person name="Staub J."/>
            <person name="Kilian A."/>
            <person name="van der Vossen E.A."/>
            <person name="Wu Y."/>
            <person name="Guo J."/>
            <person name="He J."/>
            <person name="Jia Z."/>
            <person name="Ren Y."/>
            <person name="Tian G."/>
            <person name="Lu Y."/>
            <person name="Ruan J."/>
            <person name="Qian W."/>
            <person name="Wang M."/>
            <person name="Huang Q."/>
            <person name="Li B."/>
            <person name="Xuan Z."/>
            <person name="Cao J."/>
            <person name="Asan"/>
            <person name="Wu Z."/>
            <person name="Zhang J."/>
            <person name="Cai Q."/>
            <person name="Bai Y."/>
            <person name="Zhao B."/>
            <person name="Han Y."/>
            <person name="Li Y."/>
            <person name="Li X."/>
            <person name="Wang S."/>
            <person name="Shi Q."/>
            <person name="Liu S."/>
            <person name="Cho W.K."/>
            <person name="Kim J.Y."/>
            <person name="Xu Y."/>
            <person name="Heller-Uszynska K."/>
            <person name="Miao H."/>
            <person name="Cheng Z."/>
            <person name="Zhang S."/>
            <person name="Wu J."/>
            <person name="Yang Y."/>
            <person name="Kang H."/>
            <person name="Li M."/>
            <person name="Liang H."/>
            <person name="Ren X."/>
            <person name="Shi Z."/>
            <person name="Wen M."/>
            <person name="Jian M."/>
            <person name="Yang H."/>
            <person name="Zhang G."/>
            <person name="Yang Z."/>
            <person name="Chen R."/>
            <person name="Liu S."/>
            <person name="Li J."/>
            <person name="Ma L."/>
            <person name="Liu H."/>
            <person name="Zhou Y."/>
            <person name="Zhao J."/>
            <person name="Fang X."/>
            <person name="Li G."/>
            <person name="Fang L."/>
            <person name="Li Y."/>
            <person name="Liu D."/>
            <person name="Zheng H."/>
            <person name="Zhang Y."/>
            <person name="Qin N."/>
            <person name="Li Z."/>
            <person name="Yang G."/>
            <person name="Yang S."/>
            <person name="Bolund L."/>
            <person name="Kristiansen K."/>
            <person name="Zheng H."/>
            <person name="Li S."/>
            <person name="Zhang X."/>
            <person name="Yang H."/>
            <person name="Wang J."/>
            <person name="Sun R."/>
            <person name="Zhang B."/>
            <person name="Jiang S."/>
            <person name="Wang J."/>
            <person name="Du Y."/>
            <person name="Li S."/>
        </authorList>
    </citation>
    <scope>NUCLEOTIDE SEQUENCE [LARGE SCALE GENOMIC DNA]</scope>
    <source>
        <strain evidence="2">cv. 9930</strain>
    </source>
</reference>